<gene>
    <name evidence="2" type="ORF">HKD21_05090</name>
</gene>
<dbReference type="RefSeq" id="WP_194254529.1">
    <property type="nucleotide sequence ID" value="NZ_JABCQO010000003.1"/>
</dbReference>
<dbReference type="Proteomes" id="UP000630952">
    <property type="component" value="Unassembled WGS sequence"/>
</dbReference>
<sequence>MTSSDLNQHEQHDGEAMTDVLSSIRRILHDDPTPAAASEGTQDSTHQGEELTLDSSMMVASPSPSVTTVPISTATPSTAEATTAVHTESEQNRNDLMNAQTVAAAERSLDELHAAFSGTIPLASDTVISRGSGLTIEDMVRSEVRSMVRTWLDAHLPSLVEILVRAEIARLRPRE</sequence>
<name>A0ABR9YC37_9PROT</name>
<keyword evidence="3" id="KW-1185">Reference proteome</keyword>
<accession>A0ABR9YC37</accession>
<dbReference type="Pfam" id="PF10691">
    <property type="entry name" value="DUF2497"/>
    <property type="match status" value="1"/>
</dbReference>
<evidence type="ECO:0000313" key="3">
    <source>
        <dbReference type="Proteomes" id="UP000630952"/>
    </source>
</evidence>
<dbReference type="EMBL" id="JABCQO010000003">
    <property type="protein sequence ID" value="MBF0876223.1"/>
    <property type="molecule type" value="Genomic_DNA"/>
</dbReference>
<evidence type="ECO:0000256" key="1">
    <source>
        <dbReference type="SAM" id="MobiDB-lite"/>
    </source>
</evidence>
<organism evidence="2 3">
    <name type="scientific">Gluconobacter cerevisiae</name>
    <dbReference type="NCBI Taxonomy" id="1379734"/>
    <lineage>
        <taxon>Bacteria</taxon>
        <taxon>Pseudomonadati</taxon>
        <taxon>Pseudomonadota</taxon>
        <taxon>Alphaproteobacteria</taxon>
        <taxon>Acetobacterales</taxon>
        <taxon>Acetobacteraceae</taxon>
        <taxon>Gluconobacter</taxon>
    </lineage>
</organism>
<dbReference type="InterPro" id="IPR019632">
    <property type="entry name" value="DUF2497"/>
</dbReference>
<evidence type="ECO:0000313" key="2">
    <source>
        <dbReference type="EMBL" id="MBF0876223.1"/>
    </source>
</evidence>
<reference evidence="2" key="1">
    <citation type="submission" date="2020-04" db="EMBL/GenBank/DDBJ databases">
        <authorList>
            <person name="Sombolestani A."/>
        </authorList>
    </citation>
    <scope>NUCLEOTIDE SEQUENCE</scope>
    <source>
        <strain evidence="2">LMG 27748</strain>
    </source>
</reference>
<comment type="caution">
    <text evidence="2">The sequence shown here is derived from an EMBL/GenBank/DDBJ whole genome shotgun (WGS) entry which is preliminary data.</text>
</comment>
<proteinExistence type="predicted"/>
<feature type="region of interest" description="Disordered" evidence="1">
    <location>
        <begin position="59"/>
        <end position="78"/>
    </location>
</feature>
<reference evidence="2" key="2">
    <citation type="submission" date="2020-11" db="EMBL/GenBank/DDBJ databases">
        <title>Description of novel Gluconobacter species.</title>
        <authorList>
            <person name="Cleenwerck I."/>
            <person name="Cnockaert M."/>
            <person name="Borremans W."/>
            <person name="Wieme A.D."/>
            <person name="De Vuyst L."/>
            <person name="Vandamme P."/>
        </authorList>
    </citation>
    <scope>NUCLEOTIDE SEQUENCE</scope>
    <source>
        <strain evidence="2">LMG 27748</strain>
    </source>
</reference>
<protein>
    <submittedName>
        <fullName evidence="2">DUF2497 domain-containing protein</fullName>
    </submittedName>
</protein>